<reference evidence="4 5" key="1">
    <citation type="submission" date="2023-02" db="EMBL/GenBank/DDBJ databases">
        <title>Genome Sequence of L. cardiaca H63T.</title>
        <authorList>
            <person name="Lopez A.E."/>
            <person name="Cianciotto N.P."/>
        </authorList>
    </citation>
    <scope>NUCLEOTIDE SEQUENCE [LARGE SCALE GENOMIC DNA]</scope>
    <source>
        <strain evidence="4 5">H63</strain>
    </source>
</reference>
<name>A0ABY8AS31_9GAMM</name>
<evidence type="ECO:0000256" key="2">
    <source>
        <dbReference type="SAM" id="Phobius"/>
    </source>
</evidence>
<dbReference type="RefSeq" id="WP_275089298.1">
    <property type="nucleotide sequence ID" value="NZ_CP119078.1"/>
</dbReference>
<gene>
    <name evidence="4" type="ORF">PXX05_01575</name>
</gene>
<keyword evidence="2" id="KW-0812">Transmembrane</keyword>
<dbReference type="InterPro" id="IPR052521">
    <property type="entry name" value="Cell_div_SPOR-domain"/>
</dbReference>
<dbReference type="Proteomes" id="UP001222087">
    <property type="component" value="Chromosome"/>
</dbReference>
<dbReference type="SUPFAM" id="SSF110997">
    <property type="entry name" value="Sporulation related repeat"/>
    <property type="match status" value="1"/>
</dbReference>
<proteinExistence type="predicted"/>
<evidence type="ECO:0000259" key="3">
    <source>
        <dbReference type="PROSITE" id="PS51724"/>
    </source>
</evidence>
<dbReference type="PROSITE" id="PS51724">
    <property type="entry name" value="SPOR"/>
    <property type="match status" value="1"/>
</dbReference>
<keyword evidence="2" id="KW-0472">Membrane</keyword>
<dbReference type="PANTHER" id="PTHR38687">
    <property type="entry name" value="CELL DIVISION PROTEIN DEDD-RELATED"/>
    <property type="match status" value="1"/>
</dbReference>
<dbReference type="InterPro" id="IPR036680">
    <property type="entry name" value="SPOR-like_sf"/>
</dbReference>
<dbReference type="InterPro" id="IPR007730">
    <property type="entry name" value="SPOR-like_dom"/>
</dbReference>
<evidence type="ECO:0000313" key="5">
    <source>
        <dbReference type="Proteomes" id="UP001222087"/>
    </source>
</evidence>
<evidence type="ECO:0000256" key="1">
    <source>
        <dbReference type="SAM" id="MobiDB-lite"/>
    </source>
</evidence>
<feature type="domain" description="SPOR" evidence="3">
    <location>
        <begin position="149"/>
        <end position="228"/>
    </location>
</feature>
<dbReference type="Gene3D" id="3.30.70.1070">
    <property type="entry name" value="Sporulation related repeat"/>
    <property type="match status" value="1"/>
</dbReference>
<dbReference type="EMBL" id="CP119078">
    <property type="protein sequence ID" value="WED43489.1"/>
    <property type="molecule type" value="Genomic_DNA"/>
</dbReference>
<feature type="compositionally biased region" description="Low complexity" evidence="1">
    <location>
        <begin position="111"/>
        <end position="133"/>
    </location>
</feature>
<sequence length="230" mass="25131">MARDYGKRRQSRQKSSAPKQFFWVLASFLCGYLTANVFDFTSLNNWVHKNILANDEPPPETKTVAKQEEHPKPKFEFYTLLAKDHGPPTTSLPRAALATPAKPADPPQGVPSQPASATTTVAATTPKTTSAPHTPVPVTEAKPLPATVNKTKEAYLVQIASFKSKQEAERLKAALTLKGFDVNIAVAPPQQGGWFRVILGPYGSKMEAEKIQVAVARTERIKGMVRKLNA</sequence>
<keyword evidence="5" id="KW-1185">Reference proteome</keyword>
<feature type="transmembrane region" description="Helical" evidence="2">
    <location>
        <begin position="21"/>
        <end position="38"/>
    </location>
</feature>
<keyword evidence="2" id="KW-1133">Transmembrane helix</keyword>
<accession>A0ABY8AS31</accession>
<organism evidence="4 5">
    <name type="scientific">Legionella cardiaca</name>
    <dbReference type="NCBI Taxonomy" id="1071983"/>
    <lineage>
        <taxon>Bacteria</taxon>
        <taxon>Pseudomonadati</taxon>
        <taxon>Pseudomonadota</taxon>
        <taxon>Gammaproteobacteria</taxon>
        <taxon>Legionellales</taxon>
        <taxon>Legionellaceae</taxon>
        <taxon>Legionella</taxon>
    </lineage>
</organism>
<dbReference type="Pfam" id="PF05036">
    <property type="entry name" value="SPOR"/>
    <property type="match status" value="1"/>
</dbReference>
<protein>
    <submittedName>
        <fullName evidence="4">SPOR domain-containing protein</fullName>
    </submittedName>
</protein>
<dbReference type="PANTHER" id="PTHR38687:SF1">
    <property type="entry name" value="CELL DIVISION PROTEIN DEDD"/>
    <property type="match status" value="1"/>
</dbReference>
<feature type="region of interest" description="Disordered" evidence="1">
    <location>
        <begin position="87"/>
        <end position="141"/>
    </location>
</feature>
<evidence type="ECO:0000313" key="4">
    <source>
        <dbReference type="EMBL" id="WED43489.1"/>
    </source>
</evidence>